<evidence type="ECO:0000259" key="1">
    <source>
        <dbReference type="Pfam" id="PF00535"/>
    </source>
</evidence>
<keyword evidence="3" id="KW-1185">Reference proteome</keyword>
<reference evidence="2 3" key="1">
    <citation type="submission" date="2019-12" db="EMBL/GenBank/DDBJ databases">
        <authorList>
            <person name="An T."/>
        </authorList>
    </citation>
    <scope>NUCLEOTIDE SEQUENCE [LARGE SCALE GENOMIC DNA]</scope>
    <source>
        <strain evidence="2 3">JCM 19900</strain>
    </source>
</reference>
<organism evidence="2 3">
    <name type="scientific">Thermus antranikianii</name>
    <dbReference type="NCBI Taxonomy" id="88190"/>
    <lineage>
        <taxon>Bacteria</taxon>
        <taxon>Thermotogati</taxon>
        <taxon>Deinococcota</taxon>
        <taxon>Deinococci</taxon>
        <taxon>Thermales</taxon>
        <taxon>Thermaceae</taxon>
        <taxon>Thermus</taxon>
    </lineage>
</organism>
<feature type="domain" description="Glycosyltransferase 2-like" evidence="1">
    <location>
        <begin position="11"/>
        <end position="119"/>
    </location>
</feature>
<dbReference type="PANTHER" id="PTHR43685:SF2">
    <property type="entry name" value="GLYCOSYLTRANSFERASE 2-LIKE DOMAIN-CONTAINING PROTEIN"/>
    <property type="match status" value="1"/>
</dbReference>
<sequence length="307" mass="35467">MRRWRVDRVCAVIVTYNRKELLRECLQAVLSQTRPPDHVLVVDNASTDGTREMLKEEFPQVEVLALPENQGGAGGFHEGMKRAYEAGYDWIWVMDDDAFPRADALALLLERAGEAKVLVPLLQSSEGHRYGAGYWKGGYKADNLEALTHTPLRVEIFAFVGPLFHREVVKRVGFPRKEFFIWFDDVEYALRIRKQGIKVLLVPGSVVVHDNLGRRKKVSFLGRSKLRVDAPAWKLYYGVRNWGWTILWTPYAKPRMRSLVAYIARNFREGLGDLVYEQDRWTRVTLRLLGMWHALTGKLGRIDLKNR</sequence>
<dbReference type="InterPro" id="IPR029044">
    <property type="entry name" value="Nucleotide-diphossugar_trans"/>
</dbReference>
<dbReference type="InterPro" id="IPR050834">
    <property type="entry name" value="Glycosyltransf_2"/>
</dbReference>
<dbReference type="Pfam" id="PF00535">
    <property type="entry name" value="Glycos_transf_2"/>
    <property type="match status" value="1"/>
</dbReference>
<dbReference type="SUPFAM" id="SSF53448">
    <property type="entry name" value="Nucleotide-diphospho-sugar transferases"/>
    <property type="match status" value="1"/>
</dbReference>
<protein>
    <submittedName>
        <fullName evidence="2">Glycosyltransferase</fullName>
    </submittedName>
</protein>
<dbReference type="EMBL" id="CP046617">
    <property type="protein sequence ID" value="WCM40465.1"/>
    <property type="molecule type" value="Genomic_DNA"/>
</dbReference>
<gene>
    <name evidence="2" type="ORF">GO600_10475</name>
</gene>
<proteinExistence type="predicted"/>
<dbReference type="PANTHER" id="PTHR43685">
    <property type="entry name" value="GLYCOSYLTRANSFERASE"/>
    <property type="match status" value="1"/>
</dbReference>
<accession>A0ABY7RVY1</accession>
<evidence type="ECO:0000313" key="3">
    <source>
        <dbReference type="Proteomes" id="UP001317488"/>
    </source>
</evidence>
<dbReference type="CDD" id="cd04185">
    <property type="entry name" value="GT_2_like_b"/>
    <property type="match status" value="1"/>
</dbReference>
<name>A0ABY7RVY1_9DEIN</name>
<dbReference type="InterPro" id="IPR001173">
    <property type="entry name" value="Glyco_trans_2-like"/>
</dbReference>
<dbReference type="Proteomes" id="UP001317488">
    <property type="component" value="Chromosome"/>
</dbReference>
<evidence type="ECO:0000313" key="2">
    <source>
        <dbReference type="EMBL" id="WCM40465.1"/>
    </source>
</evidence>
<dbReference type="Gene3D" id="3.90.550.10">
    <property type="entry name" value="Spore Coat Polysaccharide Biosynthesis Protein SpsA, Chain A"/>
    <property type="match status" value="1"/>
</dbReference>